<proteinExistence type="predicted"/>
<reference evidence="1" key="1">
    <citation type="submission" date="2020-07" db="EMBL/GenBank/DDBJ databases">
        <authorList>
            <person name="Lin J."/>
        </authorList>
    </citation>
    <scope>NUCLEOTIDE SEQUENCE</scope>
</reference>
<evidence type="ECO:0000313" key="1">
    <source>
        <dbReference type="EMBL" id="CAD1824776.1"/>
    </source>
</evidence>
<accession>A0A6V7P2B7</accession>
<name>A0A6V7P2B7_ANACO</name>
<dbReference type="EMBL" id="LR862144">
    <property type="protein sequence ID" value="CAD1824776.1"/>
    <property type="molecule type" value="Genomic_DNA"/>
</dbReference>
<sequence length="172" mass="19653">MHATTATIDICVNRTYRPNIPNLERPYWYATPQAHAITALNRNKPYWSATPQASRIGPQHLRLKAYNPSWAHGLTLATTFPEKSTLLRWIRPLVFVKCVRAVAIDADMLKSQTSATSRQSNPSGRTWIDGYHRVCTTVPTSDRSTHLYECRVCLLTAKDRKPDLRRVHRVSI</sequence>
<gene>
    <name evidence="1" type="ORF">CB5_LOCUS7987</name>
</gene>
<organism evidence="1">
    <name type="scientific">Ananas comosus var. bracteatus</name>
    <name type="common">red pineapple</name>
    <dbReference type="NCBI Taxonomy" id="296719"/>
    <lineage>
        <taxon>Eukaryota</taxon>
        <taxon>Viridiplantae</taxon>
        <taxon>Streptophyta</taxon>
        <taxon>Embryophyta</taxon>
        <taxon>Tracheophyta</taxon>
        <taxon>Spermatophyta</taxon>
        <taxon>Magnoliopsida</taxon>
        <taxon>Liliopsida</taxon>
        <taxon>Poales</taxon>
        <taxon>Bromeliaceae</taxon>
        <taxon>Bromelioideae</taxon>
        <taxon>Ananas</taxon>
    </lineage>
</organism>
<protein>
    <submittedName>
        <fullName evidence="1">Uncharacterized protein</fullName>
    </submittedName>
</protein>
<dbReference type="AlphaFoldDB" id="A0A6V7P2B7"/>